<name>A0ACB9G056_9ASTR</name>
<proteinExistence type="predicted"/>
<dbReference type="EMBL" id="CM042032">
    <property type="protein sequence ID" value="KAI3776448.1"/>
    <property type="molecule type" value="Genomic_DNA"/>
</dbReference>
<gene>
    <name evidence="1" type="ORF">L1987_46233</name>
</gene>
<protein>
    <submittedName>
        <fullName evidence="1">Uncharacterized protein</fullName>
    </submittedName>
</protein>
<accession>A0ACB9G056</accession>
<dbReference type="Proteomes" id="UP001056120">
    <property type="component" value="Linkage Group LG15"/>
</dbReference>
<comment type="caution">
    <text evidence="1">The sequence shown here is derived from an EMBL/GenBank/DDBJ whole genome shotgun (WGS) entry which is preliminary data.</text>
</comment>
<evidence type="ECO:0000313" key="1">
    <source>
        <dbReference type="EMBL" id="KAI3776448.1"/>
    </source>
</evidence>
<reference evidence="1 2" key="2">
    <citation type="journal article" date="2022" name="Mol. Ecol. Resour.">
        <title>The genomes of chicory, endive, great burdock and yacon provide insights into Asteraceae paleo-polyploidization history and plant inulin production.</title>
        <authorList>
            <person name="Fan W."/>
            <person name="Wang S."/>
            <person name="Wang H."/>
            <person name="Wang A."/>
            <person name="Jiang F."/>
            <person name="Liu H."/>
            <person name="Zhao H."/>
            <person name="Xu D."/>
            <person name="Zhang Y."/>
        </authorList>
    </citation>
    <scope>NUCLEOTIDE SEQUENCE [LARGE SCALE GENOMIC DNA]</scope>
    <source>
        <strain evidence="2">cv. Yunnan</strain>
        <tissue evidence="1">Leaves</tissue>
    </source>
</reference>
<organism evidence="1 2">
    <name type="scientific">Smallanthus sonchifolius</name>
    <dbReference type="NCBI Taxonomy" id="185202"/>
    <lineage>
        <taxon>Eukaryota</taxon>
        <taxon>Viridiplantae</taxon>
        <taxon>Streptophyta</taxon>
        <taxon>Embryophyta</taxon>
        <taxon>Tracheophyta</taxon>
        <taxon>Spermatophyta</taxon>
        <taxon>Magnoliopsida</taxon>
        <taxon>eudicotyledons</taxon>
        <taxon>Gunneridae</taxon>
        <taxon>Pentapetalae</taxon>
        <taxon>asterids</taxon>
        <taxon>campanulids</taxon>
        <taxon>Asterales</taxon>
        <taxon>Asteraceae</taxon>
        <taxon>Asteroideae</taxon>
        <taxon>Heliantheae alliance</taxon>
        <taxon>Millerieae</taxon>
        <taxon>Smallanthus</taxon>
    </lineage>
</organism>
<keyword evidence="2" id="KW-1185">Reference proteome</keyword>
<reference evidence="2" key="1">
    <citation type="journal article" date="2022" name="Mol. Ecol. Resour.">
        <title>The genomes of chicory, endive, great burdock and yacon provide insights into Asteraceae palaeo-polyploidization history and plant inulin production.</title>
        <authorList>
            <person name="Fan W."/>
            <person name="Wang S."/>
            <person name="Wang H."/>
            <person name="Wang A."/>
            <person name="Jiang F."/>
            <person name="Liu H."/>
            <person name="Zhao H."/>
            <person name="Xu D."/>
            <person name="Zhang Y."/>
        </authorList>
    </citation>
    <scope>NUCLEOTIDE SEQUENCE [LARGE SCALE GENOMIC DNA]</scope>
    <source>
        <strain evidence="2">cv. Yunnan</strain>
    </source>
</reference>
<evidence type="ECO:0000313" key="2">
    <source>
        <dbReference type="Proteomes" id="UP001056120"/>
    </source>
</evidence>
<sequence>MDRIWVPSFGNLRDLVMDEAHKSRYSIHPGADKMYHDLKEHYWWPNTNAEIATYVSKCLTCAKVKVEYQKPSGLLQQPEIPQWKWEQISMDFITKLPRTSSGHDTIWIGIVDSRPVSGNLYRLLWTLEDMLRACMIDFGNGWDAHLPLVEFSYNNSYHTSIKAAPFEVLYGRKCRSSICWTEVGDSQLTGPEIIPETTKKIVQIRKHIKAGHDRQKSYADVRRKPLEFQVGDRVLLKVSPWKGVIRFVKCGKLNTRYIGPFEILKRIGPVAYKLNLPETLNGVHDVFHVSNLKK</sequence>